<evidence type="ECO:0008006" key="3">
    <source>
        <dbReference type="Google" id="ProtNLM"/>
    </source>
</evidence>
<keyword evidence="2" id="KW-1185">Reference proteome</keyword>
<evidence type="ECO:0000313" key="1">
    <source>
        <dbReference type="EMBL" id="KIJ35636.1"/>
    </source>
</evidence>
<name>A0A0C9VDY6_SPHS4</name>
<dbReference type="AlphaFoldDB" id="A0A0C9VDY6"/>
<protein>
    <recommendedName>
        <fullName evidence="3">F-box domain-containing protein</fullName>
    </recommendedName>
</protein>
<proteinExistence type="predicted"/>
<evidence type="ECO:0000313" key="2">
    <source>
        <dbReference type="Proteomes" id="UP000054279"/>
    </source>
</evidence>
<organism evidence="1 2">
    <name type="scientific">Sphaerobolus stellatus (strain SS14)</name>
    <dbReference type="NCBI Taxonomy" id="990650"/>
    <lineage>
        <taxon>Eukaryota</taxon>
        <taxon>Fungi</taxon>
        <taxon>Dikarya</taxon>
        <taxon>Basidiomycota</taxon>
        <taxon>Agaricomycotina</taxon>
        <taxon>Agaricomycetes</taxon>
        <taxon>Phallomycetidae</taxon>
        <taxon>Geastrales</taxon>
        <taxon>Sphaerobolaceae</taxon>
        <taxon>Sphaerobolus</taxon>
    </lineage>
</organism>
<dbReference type="HOGENOM" id="CLU_2110509_0_0_1"/>
<accession>A0A0C9VDY6</accession>
<sequence>MDALPAELLWEIFLLAVPIFPKNLKNVPLEVGIMDSWSIISQDPLPAVHRLSSVCTLWSDIINDLPPAWSKIVNEQLDLLINCNTEQTSHEATDDVKE</sequence>
<dbReference type="Proteomes" id="UP000054279">
    <property type="component" value="Unassembled WGS sequence"/>
</dbReference>
<dbReference type="Gene3D" id="1.20.1280.50">
    <property type="match status" value="1"/>
</dbReference>
<gene>
    <name evidence="1" type="ORF">M422DRAFT_262033</name>
</gene>
<dbReference type="EMBL" id="KN837186">
    <property type="protein sequence ID" value="KIJ35636.1"/>
    <property type="molecule type" value="Genomic_DNA"/>
</dbReference>
<reference evidence="1 2" key="1">
    <citation type="submission" date="2014-06" db="EMBL/GenBank/DDBJ databases">
        <title>Evolutionary Origins and Diversification of the Mycorrhizal Mutualists.</title>
        <authorList>
            <consortium name="DOE Joint Genome Institute"/>
            <consortium name="Mycorrhizal Genomics Consortium"/>
            <person name="Kohler A."/>
            <person name="Kuo A."/>
            <person name="Nagy L.G."/>
            <person name="Floudas D."/>
            <person name="Copeland A."/>
            <person name="Barry K.W."/>
            <person name="Cichocki N."/>
            <person name="Veneault-Fourrey C."/>
            <person name="LaButti K."/>
            <person name="Lindquist E.A."/>
            <person name="Lipzen A."/>
            <person name="Lundell T."/>
            <person name="Morin E."/>
            <person name="Murat C."/>
            <person name="Riley R."/>
            <person name="Ohm R."/>
            <person name="Sun H."/>
            <person name="Tunlid A."/>
            <person name="Henrissat B."/>
            <person name="Grigoriev I.V."/>
            <person name="Hibbett D.S."/>
            <person name="Martin F."/>
        </authorList>
    </citation>
    <scope>NUCLEOTIDE SEQUENCE [LARGE SCALE GENOMIC DNA]</scope>
    <source>
        <strain evidence="1 2">SS14</strain>
    </source>
</reference>